<organism evidence="2 3">
    <name type="scientific">Hyphodiscus hymeniophilus</name>
    <dbReference type="NCBI Taxonomy" id="353542"/>
    <lineage>
        <taxon>Eukaryota</taxon>
        <taxon>Fungi</taxon>
        <taxon>Dikarya</taxon>
        <taxon>Ascomycota</taxon>
        <taxon>Pezizomycotina</taxon>
        <taxon>Leotiomycetes</taxon>
        <taxon>Helotiales</taxon>
        <taxon>Hyphodiscaceae</taxon>
        <taxon>Hyphodiscus</taxon>
    </lineage>
</organism>
<comment type="caution">
    <text evidence="2">The sequence shown here is derived from an EMBL/GenBank/DDBJ whole genome shotgun (WGS) entry which is preliminary data.</text>
</comment>
<dbReference type="AlphaFoldDB" id="A0A9P6VJH0"/>
<evidence type="ECO:0000313" key="3">
    <source>
        <dbReference type="Proteomes" id="UP000785200"/>
    </source>
</evidence>
<reference evidence="2" key="1">
    <citation type="submission" date="2019-07" db="EMBL/GenBank/DDBJ databases">
        <title>Hyphodiscus hymeniophilus genome sequencing and assembly.</title>
        <authorList>
            <person name="Kramer G."/>
            <person name="Nodwell J."/>
        </authorList>
    </citation>
    <scope>NUCLEOTIDE SEQUENCE</scope>
    <source>
        <strain evidence="2">ATCC 34498</strain>
    </source>
</reference>
<feature type="signal peptide" evidence="1">
    <location>
        <begin position="1"/>
        <end position="18"/>
    </location>
</feature>
<keyword evidence="3" id="KW-1185">Reference proteome</keyword>
<dbReference type="EMBL" id="VNKQ01000008">
    <property type="protein sequence ID" value="KAG0649115.1"/>
    <property type="molecule type" value="Genomic_DNA"/>
</dbReference>
<evidence type="ECO:0000313" key="2">
    <source>
        <dbReference type="EMBL" id="KAG0649115.1"/>
    </source>
</evidence>
<proteinExistence type="predicted"/>
<sequence length="158" mass="17018">MPFKAILFTSILFTSAFGFPTIRSTPVSPGAPVSWTLSNFSVGCSPGGCEYRFNISSHNSQGPLPAFSTSCSGIEAGNDTYHACSDAQIQSLMRPTQEGITDYWQVFVQRLYPESRTPQRTALVAGNVSFPEQGGQNQHAEMLAYSYGTIVGDGCFPA</sequence>
<accession>A0A9P6VJH0</accession>
<evidence type="ECO:0000256" key="1">
    <source>
        <dbReference type="SAM" id="SignalP"/>
    </source>
</evidence>
<gene>
    <name evidence="2" type="ORF">D0Z07_4164</name>
</gene>
<feature type="chain" id="PRO_5040246167" evidence="1">
    <location>
        <begin position="19"/>
        <end position="158"/>
    </location>
</feature>
<dbReference type="Proteomes" id="UP000785200">
    <property type="component" value="Unassembled WGS sequence"/>
</dbReference>
<keyword evidence="1" id="KW-0732">Signal</keyword>
<name>A0A9P6VJH0_9HELO</name>
<protein>
    <submittedName>
        <fullName evidence="2">Uncharacterized protein</fullName>
    </submittedName>
</protein>
<dbReference type="OrthoDB" id="3490397at2759"/>